<evidence type="ECO:0000256" key="22">
    <source>
        <dbReference type="ARBA" id="ARBA00038519"/>
    </source>
</evidence>
<dbReference type="PANTHER" id="PTHR10628">
    <property type="entry name" value="SIALIDASE"/>
    <property type="match status" value="1"/>
</dbReference>
<sequence>MDCGGGHSGGEGRGGARCPRSAGVTGCRDIESSLVHPLNPHRLSLTPLFLGLVLALCPCQGSAAFTQEQVNPLLVSEQLLWISGKKIANVDTYRIPLITYTPRGHLLAFSEARKDGAYDEGPKFLAMRRSMDKGATWEPTTFIEDDGTPLDGLSLGVVVVDDETGYIFIVYTVCAHYIHCSVASTMIIASVDDGLTWSSPRNLSKELNCTKMFSPGPGYGIQKKLAPGKGRLIVCGHGTISGDGVFCLLSDDHGVTWRYGGSLKSIPYNQPKRAQDFNPDECQPYELPDGSVVINARNQNFYHCHCRIVVQSFDGCESLLLEHVTFDETLVDPAVAAGALFKNDIVFFTNPAHYSSRVNLTLRWSFCNGSSWVKQTSQIWAAASGYSSITTLNHTIDDEQYIYIIYEKGRVDITESISIAKVNIYGLL</sequence>
<keyword evidence="20" id="KW-0968">Cytoplasmic vesicle</keyword>
<dbReference type="PANTHER" id="PTHR10628:SF25">
    <property type="entry name" value="SIALIDASE-1"/>
    <property type="match status" value="1"/>
</dbReference>
<dbReference type="InterPro" id="IPR026856">
    <property type="entry name" value="Sialidase_fam"/>
</dbReference>
<dbReference type="AlphaFoldDB" id="A0AAV7Q4T8"/>
<keyword evidence="11" id="KW-0677">Repeat</keyword>
<accession>A0AAV7Q4T8</accession>
<evidence type="ECO:0000256" key="12">
    <source>
        <dbReference type="ARBA" id="ARBA00022801"/>
    </source>
</evidence>
<gene>
    <name evidence="27" type="ORF">NDU88_001038</name>
</gene>
<evidence type="ECO:0000256" key="20">
    <source>
        <dbReference type="ARBA" id="ARBA00023329"/>
    </source>
</evidence>
<comment type="subunit">
    <text evidence="22">Interacts with cathepsin A (protective protein), beta-galactosidase and N-acetylgalactosamine-6-sulfate sulfatase in a multienzyme complex.</text>
</comment>
<keyword evidence="17" id="KW-0458">Lysosome</keyword>
<comment type="catalytic activity">
    <reaction evidence="1">
        <text>Hydrolysis of alpha-(2-&gt;3)-, alpha-(2-&gt;6)-, alpha-(2-&gt;8)- glycosidic linkages of terminal sialic acid residues in oligosaccharides, glycoproteins, glycolipids, colominic acid and synthetic substrates.</text>
        <dbReference type="EC" id="3.2.1.18"/>
    </reaction>
</comment>
<evidence type="ECO:0000256" key="24">
    <source>
        <dbReference type="ARBA" id="ARBA00041332"/>
    </source>
</evidence>
<dbReference type="GO" id="GO:0004308">
    <property type="term" value="F:exo-alpha-sialidase activity"/>
    <property type="evidence" value="ECO:0007669"/>
    <property type="project" value="UniProtKB-EC"/>
</dbReference>
<keyword evidence="13" id="KW-0442">Lipid degradation</keyword>
<evidence type="ECO:0000256" key="25">
    <source>
        <dbReference type="ARBA" id="ARBA00041413"/>
    </source>
</evidence>
<evidence type="ECO:0000313" key="28">
    <source>
        <dbReference type="Proteomes" id="UP001066276"/>
    </source>
</evidence>
<keyword evidence="16" id="KW-0325">Glycoprotein</keyword>
<reference evidence="27" key="1">
    <citation type="journal article" date="2022" name="bioRxiv">
        <title>Sequencing and chromosome-scale assembly of the giantPleurodeles waltlgenome.</title>
        <authorList>
            <person name="Brown T."/>
            <person name="Elewa A."/>
            <person name="Iarovenko S."/>
            <person name="Subramanian E."/>
            <person name="Araus A.J."/>
            <person name="Petzold A."/>
            <person name="Susuki M."/>
            <person name="Suzuki K.-i.T."/>
            <person name="Hayashi T."/>
            <person name="Toyoda A."/>
            <person name="Oliveira C."/>
            <person name="Osipova E."/>
            <person name="Leigh N.D."/>
            <person name="Simon A."/>
            <person name="Yun M.H."/>
        </authorList>
    </citation>
    <scope>NUCLEOTIDE SEQUENCE</scope>
    <source>
        <strain evidence="27">20211129_DDA</strain>
        <tissue evidence="27">Liver</tissue>
    </source>
</reference>
<keyword evidence="18" id="KW-0119">Carbohydrate metabolism</keyword>
<dbReference type="Gene3D" id="2.120.10.10">
    <property type="match status" value="1"/>
</dbReference>
<feature type="domain" description="Sialidase" evidence="26">
    <location>
        <begin position="104"/>
        <end position="394"/>
    </location>
</feature>
<evidence type="ECO:0000256" key="4">
    <source>
        <dbReference type="ARBA" id="ARBA00004236"/>
    </source>
</evidence>
<comment type="subcellular location">
    <subcellularLocation>
        <location evidence="4">Cell membrane</location>
    </subcellularLocation>
    <subcellularLocation>
        <location evidence="5">Cytoplasmic vesicle</location>
    </subcellularLocation>
    <subcellularLocation>
        <location evidence="3">Lysosome lumen</location>
    </subcellularLocation>
    <subcellularLocation>
        <location evidence="2">Lysosome membrane</location>
        <topology evidence="2">Peripheral membrane protein</topology>
        <orientation evidence="2">Lumenal side</orientation>
    </subcellularLocation>
</comment>
<keyword evidence="10" id="KW-0732">Signal</keyword>
<evidence type="ECO:0000256" key="7">
    <source>
        <dbReference type="ARBA" id="ARBA00012733"/>
    </source>
</evidence>
<keyword evidence="8" id="KW-1003">Cell membrane</keyword>
<evidence type="ECO:0000256" key="6">
    <source>
        <dbReference type="ARBA" id="ARBA00009348"/>
    </source>
</evidence>
<dbReference type="SUPFAM" id="SSF50939">
    <property type="entry name" value="Sialidases"/>
    <property type="match status" value="1"/>
</dbReference>
<dbReference type="GO" id="GO:0005765">
    <property type="term" value="C:lysosomal membrane"/>
    <property type="evidence" value="ECO:0007669"/>
    <property type="project" value="UniProtKB-SubCell"/>
</dbReference>
<dbReference type="GO" id="GO:0009313">
    <property type="term" value="P:oligosaccharide catabolic process"/>
    <property type="evidence" value="ECO:0007669"/>
    <property type="project" value="TreeGrafter"/>
</dbReference>
<dbReference type="GO" id="GO:0031410">
    <property type="term" value="C:cytoplasmic vesicle"/>
    <property type="evidence" value="ECO:0007669"/>
    <property type="project" value="UniProtKB-SubCell"/>
</dbReference>
<evidence type="ECO:0000256" key="23">
    <source>
        <dbReference type="ARBA" id="ARBA00040509"/>
    </source>
</evidence>
<keyword evidence="14" id="KW-0443">Lipid metabolism</keyword>
<comment type="caution">
    <text evidence="27">The sequence shown here is derived from an EMBL/GenBank/DDBJ whole genome shotgun (WGS) entry which is preliminary data.</text>
</comment>
<keyword evidence="9" id="KW-0597">Phosphoprotein</keyword>
<evidence type="ECO:0000256" key="8">
    <source>
        <dbReference type="ARBA" id="ARBA00022475"/>
    </source>
</evidence>
<protein>
    <recommendedName>
        <fullName evidence="23">Sialidase-1</fullName>
        <ecNumber evidence="7">3.2.1.18</ecNumber>
    </recommendedName>
    <alternativeName>
        <fullName evidence="25">Lysosomal sialidase</fullName>
    </alternativeName>
    <alternativeName>
        <fullName evidence="24">N-acetyl-alpha-neuraminidase 1</fullName>
    </alternativeName>
</protein>
<keyword evidence="12" id="KW-0378">Hydrolase</keyword>
<organism evidence="27 28">
    <name type="scientific">Pleurodeles waltl</name>
    <name type="common">Iberian ribbed newt</name>
    <dbReference type="NCBI Taxonomy" id="8319"/>
    <lineage>
        <taxon>Eukaryota</taxon>
        <taxon>Metazoa</taxon>
        <taxon>Chordata</taxon>
        <taxon>Craniata</taxon>
        <taxon>Vertebrata</taxon>
        <taxon>Euteleostomi</taxon>
        <taxon>Amphibia</taxon>
        <taxon>Batrachia</taxon>
        <taxon>Caudata</taxon>
        <taxon>Salamandroidea</taxon>
        <taxon>Salamandridae</taxon>
        <taxon>Pleurodelinae</taxon>
        <taxon>Pleurodeles</taxon>
    </lineage>
</organism>
<evidence type="ECO:0000259" key="26">
    <source>
        <dbReference type="Pfam" id="PF13088"/>
    </source>
</evidence>
<evidence type="ECO:0000256" key="19">
    <source>
        <dbReference type="ARBA" id="ARBA00023295"/>
    </source>
</evidence>
<evidence type="ECO:0000256" key="10">
    <source>
        <dbReference type="ARBA" id="ARBA00022729"/>
    </source>
</evidence>
<proteinExistence type="inferred from homology"/>
<evidence type="ECO:0000256" key="15">
    <source>
        <dbReference type="ARBA" id="ARBA00023136"/>
    </source>
</evidence>
<evidence type="ECO:0000256" key="9">
    <source>
        <dbReference type="ARBA" id="ARBA00022553"/>
    </source>
</evidence>
<dbReference type="GO" id="GO:0043202">
    <property type="term" value="C:lysosomal lumen"/>
    <property type="evidence" value="ECO:0007669"/>
    <property type="project" value="UniProtKB-SubCell"/>
</dbReference>
<evidence type="ECO:0000256" key="17">
    <source>
        <dbReference type="ARBA" id="ARBA00023228"/>
    </source>
</evidence>
<keyword evidence="15" id="KW-0472">Membrane</keyword>
<evidence type="ECO:0000256" key="2">
    <source>
        <dbReference type="ARBA" id="ARBA00004207"/>
    </source>
</evidence>
<dbReference type="GO" id="GO:0006689">
    <property type="term" value="P:ganglioside catabolic process"/>
    <property type="evidence" value="ECO:0007669"/>
    <property type="project" value="TreeGrafter"/>
</dbReference>
<comment type="function">
    <text evidence="21">Catalyzes the removal of sialic acid (N-acetylneuraminic acid) moieties from glycoproteins and glycolipids. To be active, it is strictly dependent on its presence in the multienzyme complex. Appears to have a preference for alpha 2-3 and alpha 2-6 sialyl linkage.</text>
</comment>
<evidence type="ECO:0000256" key="5">
    <source>
        <dbReference type="ARBA" id="ARBA00004541"/>
    </source>
</evidence>
<dbReference type="InterPro" id="IPR011040">
    <property type="entry name" value="Sialidase"/>
</dbReference>
<evidence type="ECO:0000256" key="16">
    <source>
        <dbReference type="ARBA" id="ARBA00023180"/>
    </source>
</evidence>
<evidence type="ECO:0000256" key="1">
    <source>
        <dbReference type="ARBA" id="ARBA00000427"/>
    </source>
</evidence>
<evidence type="ECO:0000256" key="18">
    <source>
        <dbReference type="ARBA" id="ARBA00023277"/>
    </source>
</evidence>
<evidence type="ECO:0000256" key="3">
    <source>
        <dbReference type="ARBA" id="ARBA00004227"/>
    </source>
</evidence>
<dbReference type="EMBL" id="JANPWB010000010">
    <property type="protein sequence ID" value="KAJ1134587.1"/>
    <property type="molecule type" value="Genomic_DNA"/>
</dbReference>
<evidence type="ECO:0000313" key="27">
    <source>
        <dbReference type="EMBL" id="KAJ1134587.1"/>
    </source>
</evidence>
<dbReference type="EC" id="3.2.1.18" evidence="7"/>
<evidence type="ECO:0000256" key="21">
    <source>
        <dbReference type="ARBA" id="ARBA00037235"/>
    </source>
</evidence>
<keyword evidence="28" id="KW-1185">Reference proteome</keyword>
<dbReference type="InterPro" id="IPR036278">
    <property type="entry name" value="Sialidase_sf"/>
</dbReference>
<dbReference type="Pfam" id="PF13088">
    <property type="entry name" value="BNR_2"/>
    <property type="match status" value="1"/>
</dbReference>
<evidence type="ECO:0000256" key="11">
    <source>
        <dbReference type="ARBA" id="ARBA00022737"/>
    </source>
</evidence>
<dbReference type="GO" id="GO:0005886">
    <property type="term" value="C:plasma membrane"/>
    <property type="evidence" value="ECO:0007669"/>
    <property type="project" value="UniProtKB-SubCell"/>
</dbReference>
<keyword evidence="19" id="KW-0326">Glycosidase</keyword>
<dbReference type="FunFam" id="2.120.10.10:FF:000003">
    <property type="entry name" value="Neuraminidase 1"/>
    <property type="match status" value="1"/>
</dbReference>
<dbReference type="CDD" id="cd15482">
    <property type="entry name" value="Sialidase_non-viral"/>
    <property type="match status" value="1"/>
</dbReference>
<name>A0AAV7Q4T8_PLEWA</name>
<comment type="similarity">
    <text evidence="6">Belongs to the glycosyl hydrolase 33 family.</text>
</comment>
<dbReference type="Proteomes" id="UP001066276">
    <property type="component" value="Chromosome 6"/>
</dbReference>
<evidence type="ECO:0000256" key="13">
    <source>
        <dbReference type="ARBA" id="ARBA00022963"/>
    </source>
</evidence>
<evidence type="ECO:0000256" key="14">
    <source>
        <dbReference type="ARBA" id="ARBA00023098"/>
    </source>
</evidence>